<dbReference type="Proteomes" id="UP000828390">
    <property type="component" value="Unassembled WGS sequence"/>
</dbReference>
<accession>A0A9D4EXK7</accession>
<comment type="caution">
    <text evidence="1">The sequence shown here is derived from an EMBL/GenBank/DDBJ whole genome shotgun (WGS) entry which is preliminary data.</text>
</comment>
<name>A0A9D4EXK7_DREPO</name>
<protein>
    <submittedName>
        <fullName evidence="1">Uncharacterized protein</fullName>
    </submittedName>
</protein>
<gene>
    <name evidence="1" type="ORF">DPMN_166212</name>
</gene>
<dbReference type="AlphaFoldDB" id="A0A9D4EXK7"/>
<evidence type="ECO:0000313" key="2">
    <source>
        <dbReference type="Proteomes" id="UP000828390"/>
    </source>
</evidence>
<keyword evidence="2" id="KW-1185">Reference proteome</keyword>
<evidence type="ECO:0000313" key="1">
    <source>
        <dbReference type="EMBL" id="KAH3788082.1"/>
    </source>
</evidence>
<sequence length="194" mass="22592">MITIDVHGFKSYEKPNGEFCSVYELISHLLSGDNCFMFILRLAAARYAKTHFERYVTELANTFDNCFEANVFFKAHGITLNEHMKWPVHKMECVRDAFDRLVREAVNEGKGNAPFYIEFLSGVLNRKIHQHFEEKTYDGRKVDTIAGLNVSLTTDDSSDRKLHVYWMKSKDRVKKTSYWIFPLFECIPNCPGMV</sequence>
<reference evidence="1" key="2">
    <citation type="submission" date="2020-11" db="EMBL/GenBank/DDBJ databases">
        <authorList>
            <person name="McCartney M.A."/>
            <person name="Auch B."/>
            <person name="Kono T."/>
            <person name="Mallez S."/>
            <person name="Becker A."/>
            <person name="Gohl D.M."/>
            <person name="Silverstein K.A.T."/>
            <person name="Koren S."/>
            <person name="Bechman K.B."/>
            <person name="Herman A."/>
            <person name="Abrahante J.E."/>
            <person name="Garbe J."/>
        </authorList>
    </citation>
    <scope>NUCLEOTIDE SEQUENCE</scope>
    <source>
        <strain evidence="1">Duluth1</strain>
        <tissue evidence="1">Whole animal</tissue>
    </source>
</reference>
<dbReference type="EMBL" id="JAIWYP010000008">
    <property type="protein sequence ID" value="KAH3788082.1"/>
    <property type="molecule type" value="Genomic_DNA"/>
</dbReference>
<proteinExistence type="predicted"/>
<reference evidence="1" key="1">
    <citation type="journal article" date="2019" name="bioRxiv">
        <title>The Genome of the Zebra Mussel, Dreissena polymorpha: A Resource for Invasive Species Research.</title>
        <authorList>
            <person name="McCartney M.A."/>
            <person name="Auch B."/>
            <person name="Kono T."/>
            <person name="Mallez S."/>
            <person name="Zhang Y."/>
            <person name="Obille A."/>
            <person name="Becker A."/>
            <person name="Abrahante J.E."/>
            <person name="Garbe J."/>
            <person name="Badalamenti J.P."/>
            <person name="Herman A."/>
            <person name="Mangelson H."/>
            <person name="Liachko I."/>
            <person name="Sullivan S."/>
            <person name="Sone E.D."/>
            <person name="Koren S."/>
            <person name="Silverstein K.A.T."/>
            <person name="Beckman K.B."/>
            <person name="Gohl D.M."/>
        </authorList>
    </citation>
    <scope>NUCLEOTIDE SEQUENCE</scope>
    <source>
        <strain evidence="1">Duluth1</strain>
        <tissue evidence="1">Whole animal</tissue>
    </source>
</reference>
<organism evidence="1 2">
    <name type="scientific">Dreissena polymorpha</name>
    <name type="common">Zebra mussel</name>
    <name type="synonym">Mytilus polymorpha</name>
    <dbReference type="NCBI Taxonomy" id="45954"/>
    <lineage>
        <taxon>Eukaryota</taxon>
        <taxon>Metazoa</taxon>
        <taxon>Spiralia</taxon>
        <taxon>Lophotrochozoa</taxon>
        <taxon>Mollusca</taxon>
        <taxon>Bivalvia</taxon>
        <taxon>Autobranchia</taxon>
        <taxon>Heteroconchia</taxon>
        <taxon>Euheterodonta</taxon>
        <taxon>Imparidentia</taxon>
        <taxon>Neoheterodontei</taxon>
        <taxon>Myida</taxon>
        <taxon>Dreissenoidea</taxon>
        <taxon>Dreissenidae</taxon>
        <taxon>Dreissena</taxon>
    </lineage>
</organism>